<reference evidence="2 3" key="1">
    <citation type="submission" date="2020-10" db="EMBL/GenBank/DDBJ databases">
        <title>Complete genome sequence of Corynebacterium massiliense DSM 45435, type strain of Corynebacterium massiliense.</title>
        <authorList>
            <person name="Busche T."/>
            <person name="Kalinowski J."/>
            <person name="Ruckert C."/>
        </authorList>
    </citation>
    <scope>NUCLEOTIDE SEQUENCE [LARGE SCALE GENOMIC DNA]</scope>
    <source>
        <strain evidence="2 3">DSM 45435</strain>
    </source>
</reference>
<accession>A0ABY7U8I5</accession>
<evidence type="ECO:0000313" key="3">
    <source>
        <dbReference type="Proteomes" id="UP001220064"/>
    </source>
</evidence>
<sequence length="525" mass="56272">MTRMNPQKSRMFRPVATTLVGVVAAGALVACNATDDGGNGNGSGGSGVSAAAKKSFDRGVAKQDIDKPELVSQADPAGTAAAERFYSEADSVVVAGPDPVAHQTAALQAVKDGVPLFIAGESGEGTDDKDIAEQIDRLGAKKVKVFGEVKDEALGKAKRDDQKIPDDAAVDKKNPFKDLDAVAEGETPNDNATHVLATPKAGLAAIATARAAGADTEVLTVGDPRATSHSMKAVAEGNTLAMGPEFGSDDDFAERLELAQNGELPGGGGLVFPGRRMVALYGHPSGPDLGALGEQSPEESVDRLKGLIADYEKDTDWPVMPAFEIIATIASGDPGPDGDFSNETDPKELEPYIDAVTEAGGYAYIDLQPGRARLIDQAKRYEDLLRRPNVGLALDPEWKIGPDEQPLENVGHVDAEEINEVSDWLSGLVREEKVPQKGLIIHQFQLQMIRNRENVNTDHPELAFVLHADGHGDPDTKFGTWDVVRKGLSPDYFMAWKNFFDEDEPMFTPEQTYGIDPRPWFVSYQ</sequence>
<keyword evidence="3" id="KW-1185">Reference proteome</keyword>
<dbReference type="Proteomes" id="UP001220064">
    <property type="component" value="Chromosome"/>
</dbReference>
<evidence type="ECO:0000313" key="2">
    <source>
        <dbReference type="EMBL" id="WCZ32385.1"/>
    </source>
</evidence>
<organism evidence="2 3">
    <name type="scientific">Corynebacterium massiliense DSM 45435</name>
    <dbReference type="NCBI Taxonomy" id="1121364"/>
    <lineage>
        <taxon>Bacteria</taxon>
        <taxon>Bacillati</taxon>
        <taxon>Actinomycetota</taxon>
        <taxon>Actinomycetes</taxon>
        <taxon>Mycobacteriales</taxon>
        <taxon>Corynebacteriaceae</taxon>
        <taxon>Corynebacterium</taxon>
    </lineage>
</organism>
<feature type="chain" id="PRO_5046526608" description="Cell wall-binding repeat 2 family protein" evidence="1">
    <location>
        <begin position="30"/>
        <end position="525"/>
    </location>
</feature>
<evidence type="ECO:0000256" key="1">
    <source>
        <dbReference type="SAM" id="SignalP"/>
    </source>
</evidence>
<name>A0ABY7U8I5_9CORY</name>
<gene>
    <name evidence="2" type="ORF">CMASS_04675</name>
</gene>
<proteinExistence type="predicted"/>
<dbReference type="PROSITE" id="PS51257">
    <property type="entry name" value="PROKAR_LIPOPROTEIN"/>
    <property type="match status" value="1"/>
</dbReference>
<protein>
    <recommendedName>
        <fullName evidence="4">Cell wall-binding repeat 2 family protein</fullName>
    </recommendedName>
</protein>
<keyword evidence="1" id="KW-0732">Signal</keyword>
<feature type="signal peptide" evidence="1">
    <location>
        <begin position="1"/>
        <end position="29"/>
    </location>
</feature>
<dbReference type="EMBL" id="CP063189">
    <property type="protein sequence ID" value="WCZ32385.1"/>
    <property type="molecule type" value="Genomic_DNA"/>
</dbReference>
<evidence type="ECO:0008006" key="4">
    <source>
        <dbReference type="Google" id="ProtNLM"/>
    </source>
</evidence>